<dbReference type="AlphaFoldDB" id="A0A8X8WTU1"/>
<reference evidence="1" key="1">
    <citation type="submission" date="2018-01" db="EMBL/GenBank/DDBJ databases">
        <authorList>
            <person name="Mao J.F."/>
        </authorList>
    </citation>
    <scope>NUCLEOTIDE SEQUENCE</scope>
    <source>
        <strain evidence="1">Huo1</strain>
        <tissue evidence="1">Leaf</tissue>
    </source>
</reference>
<comment type="caution">
    <text evidence="1">The sequence shown here is derived from an EMBL/GenBank/DDBJ whole genome shotgun (WGS) entry which is preliminary data.</text>
</comment>
<dbReference type="Proteomes" id="UP000298416">
    <property type="component" value="Unassembled WGS sequence"/>
</dbReference>
<evidence type="ECO:0000313" key="1">
    <source>
        <dbReference type="EMBL" id="KAG6400822.1"/>
    </source>
</evidence>
<sequence length="148" mass="16715">METWSDGYEVVLENSPSTAALITHQSHRISPFIQINRELFDVIRHCANASPLLLHKTNGFCHRRRRSSCRRPIVKQSRLHLVKSSSSLQEEIKVPQIGSIPKFTPAMQIRFVIPVCATPPVRVNSDQLPPMKEAALLPLPSRVIYGLD</sequence>
<organism evidence="1">
    <name type="scientific">Salvia splendens</name>
    <name type="common">Scarlet sage</name>
    <dbReference type="NCBI Taxonomy" id="180675"/>
    <lineage>
        <taxon>Eukaryota</taxon>
        <taxon>Viridiplantae</taxon>
        <taxon>Streptophyta</taxon>
        <taxon>Embryophyta</taxon>
        <taxon>Tracheophyta</taxon>
        <taxon>Spermatophyta</taxon>
        <taxon>Magnoliopsida</taxon>
        <taxon>eudicotyledons</taxon>
        <taxon>Gunneridae</taxon>
        <taxon>Pentapetalae</taxon>
        <taxon>asterids</taxon>
        <taxon>lamiids</taxon>
        <taxon>Lamiales</taxon>
        <taxon>Lamiaceae</taxon>
        <taxon>Nepetoideae</taxon>
        <taxon>Mentheae</taxon>
        <taxon>Salviinae</taxon>
        <taxon>Salvia</taxon>
        <taxon>Salvia subgen. Calosphace</taxon>
        <taxon>core Calosphace</taxon>
    </lineage>
</organism>
<protein>
    <submittedName>
        <fullName evidence="1">Uncharacterized protein</fullName>
    </submittedName>
</protein>
<proteinExistence type="predicted"/>
<gene>
    <name evidence="1" type="ORF">SASPL_137665</name>
</gene>
<reference evidence="1" key="2">
    <citation type="submission" date="2020-08" db="EMBL/GenBank/DDBJ databases">
        <title>Plant Genome Project.</title>
        <authorList>
            <person name="Zhang R.-G."/>
        </authorList>
    </citation>
    <scope>NUCLEOTIDE SEQUENCE</scope>
    <source>
        <strain evidence="1">Huo1</strain>
        <tissue evidence="1">Leaf</tissue>
    </source>
</reference>
<name>A0A8X8WTU1_SALSN</name>
<evidence type="ECO:0000313" key="2">
    <source>
        <dbReference type="Proteomes" id="UP000298416"/>
    </source>
</evidence>
<keyword evidence="2" id="KW-1185">Reference proteome</keyword>
<accession>A0A8X8WTU1</accession>
<dbReference type="EMBL" id="PNBA02000014">
    <property type="protein sequence ID" value="KAG6400822.1"/>
    <property type="molecule type" value="Genomic_DNA"/>
</dbReference>